<keyword evidence="2" id="KW-0732">Signal</keyword>
<proteinExistence type="predicted"/>
<accession>A0A2S3GND3</accession>
<protein>
    <submittedName>
        <fullName evidence="3">Uncharacterized protein</fullName>
    </submittedName>
</protein>
<sequence length="130" mass="13713">MAMHRAASLAIRRLAATAAVAAASPSPALVLAPLWQPATAAATSSRFLMQPITTMAGAPCARRGYAASGGAGRKAARAVSESEEDEDEEFEAVGSDGEFDGDFDDEDLDEFDDDDEDDDDYDAAPKRGRR</sequence>
<dbReference type="AlphaFoldDB" id="A0A2S3GND3"/>
<feature type="compositionally biased region" description="Acidic residues" evidence="1">
    <location>
        <begin position="81"/>
        <end position="122"/>
    </location>
</feature>
<evidence type="ECO:0000256" key="1">
    <source>
        <dbReference type="SAM" id="MobiDB-lite"/>
    </source>
</evidence>
<evidence type="ECO:0000313" key="3">
    <source>
        <dbReference type="EMBL" id="PAN05291.1"/>
    </source>
</evidence>
<evidence type="ECO:0000256" key="2">
    <source>
        <dbReference type="SAM" id="SignalP"/>
    </source>
</evidence>
<feature type="chain" id="PRO_5015616704" evidence="2">
    <location>
        <begin position="23"/>
        <end position="130"/>
    </location>
</feature>
<reference evidence="3" key="1">
    <citation type="submission" date="2018-04" db="EMBL/GenBank/DDBJ databases">
        <title>WGS assembly of Panicum hallii.</title>
        <authorList>
            <person name="Lovell J."/>
            <person name="Jenkins J."/>
            <person name="Lowry D."/>
            <person name="Mamidi S."/>
            <person name="Sreedasyam A."/>
            <person name="Weng X."/>
            <person name="Barry K."/>
            <person name="Bonette J."/>
            <person name="Campitelli B."/>
            <person name="Daum C."/>
            <person name="Gordon S."/>
            <person name="Gould B."/>
            <person name="Lipzen A."/>
            <person name="Macqueen A."/>
            <person name="Palacio-Mejia J."/>
            <person name="Plott C."/>
            <person name="Shakirov E."/>
            <person name="Shu S."/>
            <person name="Yoshinaga Y."/>
            <person name="Zane M."/>
            <person name="Rokhsar D."/>
            <person name="Grimwood J."/>
            <person name="Schmutz J."/>
            <person name="Juenger T."/>
        </authorList>
    </citation>
    <scope>NUCLEOTIDE SEQUENCE [LARGE SCALE GENOMIC DNA]</scope>
    <source>
        <strain evidence="3">FIL2</strain>
    </source>
</reference>
<feature type="region of interest" description="Disordered" evidence="1">
    <location>
        <begin position="63"/>
        <end position="130"/>
    </location>
</feature>
<dbReference type="EMBL" id="CM008046">
    <property type="protein sequence ID" value="PAN05291.1"/>
    <property type="molecule type" value="Genomic_DNA"/>
</dbReference>
<name>A0A2S3GND3_9POAL</name>
<gene>
    <name evidence="3" type="ORF">PAHAL_1G129200</name>
</gene>
<dbReference type="Proteomes" id="UP000243499">
    <property type="component" value="Chromosome 1"/>
</dbReference>
<dbReference type="Gramene" id="PAN05291">
    <property type="protein sequence ID" value="PAN05291"/>
    <property type="gene ID" value="PAHAL_1G129200"/>
</dbReference>
<organism evidence="3">
    <name type="scientific">Panicum hallii</name>
    <dbReference type="NCBI Taxonomy" id="206008"/>
    <lineage>
        <taxon>Eukaryota</taxon>
        <taxon>Viridiplantae</taxon>
        <taxon>Streptophyta</taxon>
        <taxon>Embryophyta</taxon>
        <taxon>Tracheophyta</taxon>
        <taxon>Spermatophyta</taxon>
        <taxon>Magnoliopsida</taxon>
        <taxon>Liliopsida</taxon>
        <taxon>Poales</taxon>
        <taxon>Poaceae</taxon>
        <taxon>PACMAD clade</taxon>
        <taxon>Panicoideae</taxon>
        <taxon>Panicodae</taxon>
        <taxon>Paniceae</taxon>
        <taxon>Panicinae</taxon>
        <taxon>Panicum</taxon>
        <taxon>Panicum sect. Panicum</taxon>
    </lineage>
</organism>
<feature type="signal peptide" evidence="2">
    <location>
        <begin position="1"/>
        <end position="22"/>
    </location>
</feature>